<organism evidence="4 5">
    <name type="scientific">Breznakiella homolactica</name>
    <dbReference type="NCBI Taxonomy" id="2798577"/>
    <lineage>
        <taxon>Bacteria</taxon>
        <taxon>Pseudomonadati</taxon>
        <taxon>Spirochaetota</taxon>
        <taxon>Spirochaetia</taxon>
        <taxon>Spirochaetales</taxon>
        <taxon>Breznakiellaceae</taxon>
        <taxon>Breznakiella</taxon>
    </lineage>
</organism>
<dbReference type="EMBL" id="CP067089">
    <property type="protein sequence ID" value="QQO09164.1"/>
    <property type="molecule type" value="Genomic_DNA"/>
</dbReference>
<dbReference type="Proteomes" id="UP000595917">
    <property type="component" value="Chromosome"/>
</dbReference>
<feature type="domain" description="Serine aminopeptidase S33" evidence="3">
    <location>
        <begin position="65"/>
        <end position="187"/>
    </location>
</feature>
<evidence type="ECO:0000256" key="2">
    <source>
        <dbReference type="SAM" id="SignalP"/>
    </source>
</evidence>
<dbReference type="KEGG" id="bhc:JFL75_19900"/>
<gene>
    <name evidence="4" type="ORF">JFL75_19900</name>
</gene>
<dbReference type="PANTHER" id="PTHR22946">
    <property type="entry name" value="DIENELACTONE HYDROLASE DOMAIN-CONTAINING PROTEIN-RELATED"/>
    <property type="match status" value="1"/>
</dbReference>
<dbReference type="InterPro" id="IPR050261">
    <property type="entry name" value="FrsA_esterase"/>
</dbReference>
<dbReference type="Pfam" id="PF12146">
    <property type="entry name" value="Hydrolase_4"/>
    <property type="match status" value="1"/>
</dbReference>
<dbReference type="InterPro" id="IPR022742">
    <property type="entry name" value="Hydrolase_4"/>
</dbReference>
<evidence type="ECO:0000256" key="1">
    <source>
        <dbReference type="ARBA" id="ARBA00022801"/>
    </source>
</evidence>
<dbReference type="InterPro" id="IPR029058">
    <property type="entry name" value="AB_hydrolase_fold"/>
</dbReference>
<sequence length="308" mass="33203">MNRIFKSAAVLLALWVLFSCASTGETKPGQTQIDTVTLSIPSARNTEIPGVFTIPAGKAGDTYPVVILAHGHGGSKDEAGMFTILAEALAENGIASLRIDFPGCGDSTEDFTRNNRLSYMLADMRSAKEYLKGRPEADMNRLGLLGYSMGGRIAALIAADDPDYGSVVFWSPAITPGPSDMYTFMQLENDQQFNDLHIRARQTGSATYTAVYGFEQTLGIGWFNDMVNFNPQDKFPLYRGAVLLITGSEDIIIPPARAEAILKAAGGARLVRQHEVQGADHGYGVYSGEADITGEAVAETVGFFRETL</sequence>
<keyword evidence="1 4" id="KW-0378">Hydrolase</keyword>
<evidence type="ECO:0000313" key="5">
    <source>
        <dbReference type="Proteomes" id="UP000595917"/>
    </source>
</evidence>
<reference evidence="4" key="1">
    <citation type="submission" date="2021-01" db="EMBL/GenBank/DDBJ databases">
        <title>Description of Breznakiella homolactica.</title>
        <authorList>
            <person name="Song Y."/>
            <person name="Brune A."/>
        </authorList>
    </citation>
    <scope>NUCLEOTIDE SEQUENCE</scope>
    <source>
        <strain evidence="4">RmG30</strain>
    </source>
</reference>
<dbReference type="Gene3D" id="3.40.50.1820">
    <property type="entry name" value="alpha/beta hydrolase"/>
    <property type="match status" value="1"/>
</dbReference>
<feature type="chain" id="PRO_5030756173" evidence="2">
    <location>
        <begin position="22"/>
        <end position="308"/>
    </location>
</feature>
<dbReference type="GO" id="GO:0052689">
    <property type="term" value="F:carboxylic ester hydrolase activity"/>
    <property type="evidence" value="ECO:0007669"/>
    <property type="project" value="UniProtKB-ARBA"/>
</dbReference>
<dbReference type="PANTHER" id="PTHR22946:SF9">
    <property type="entry name" value="POLYKETIDE TRANSFERASE AF380"/>
    <property type="match status" value="1"/>
</dbReference>
<keyword evidence="2" id="KW-0732">Signal</keyword>
<dbReference type="SUPFAM" id="SSF53474">
    <property type="entry name" value="alpha/beta-Hydrolases"/>
    <property type="match status" value="1"/>
</dbReference>
<evidence type="ECO:0000313" key="4">
    <source>
        <dbReference type="EMBL" id="QQO09164.1"/>
    </source>
</evidence>
<protein>
    <submittedName>
        <fullName evidence="4">Alpha/beta fold hydrolase</fullName>
    </submittedName>
</protein>
<feature type="signal peptide" evidence="2">
    <location>
        <begin position="1"/>
        <end position="21"/>
    </location>
</feature>
<dbReference type="RefSeq" id="WP_215626469.1">
    <property type="nucleotide sequence ID" value="NZ_CP067089.2"/>
</dbReference>
<dbReference type="AlphaFoldDB" id="A0A7T7XMN7"/>
<evidence type="ECO:0000259" key="3">
    <source>
        <dbReference type="Pfam" id="PF12146"/>
    </source>
</evidence>
<dbReference type="PROSITE" id="PS51257">
    <property type="entry name" value="PROKAR_LIPOPROTEIN"/>
    <property type="match status" value="1"/>
</dbReference>
<proteinExistence type="predicted"/>
<keyword evidence="5" id="KW-1185">Reference proteome</keyword>
<accession>A0A7T7XMN7</accession>
<name>A0A7T7XMN7_9SPIR</name>